<keyword evidence="1" id="KW-1133">Transmembrane helix</keyword>
<evidence type="ECO:0000256" key="1">
    <source>
        <dbReference type="SAM" id="Phobius"/>
    </source>
</evidence>
<protein>
    <recommendedName>
        <fullName evidence="4">DUF4229 domain-containing protein</fullName>
    </recommendedName>
</protein>
<keyword evidence="3" id="KW-1185">Reference proteome</keyword>
<organism evidence="2 3">
    <name type="scientific">Maritimibacter dapengensis</name>
    <dbReference type="NCBI Taxonomy" id="2836868"/>
    <lineage>
        <taxon>Bacteria</taxon>
        <taxon>Pseudomonadati</taxon>
        <taxon>Pseudomonadota</taxon>
        <taxon>Alphaproteobacteria</taxon>
        <taxon>Rhodobacterales</taxon>
        <taxon>Roseobacteraceae</taxon>
        <taxon>Maritimibacter</taxon>
    </lineage>
</organism>
<sequence>MTDDQHTDRSGEVRAQLDAVEAQLPTTRSILTSWAIRVAIVAALIYAIIQWRETDMTWFLPLAAIYAAVSLILAFIMRGVQVRSFEKQRQKMETMLNDMDRHDD</sequence>
<feature type="transmembrane region" description="Helical" evidence="1">
    <location>
        <begin position="34"/>
        <end position="52"/>
    </location>
</feature>
<evidence type="ECO:0000313" key="2">
    <source>
        <dbReference type="EMBL" id="MBV7377717.1"/>
    </source>
</evidence>
<accession>A0ABS6T007</accession>
<gene>
    <name evidence="2" type="ORF">KJP28_02185</name>
</gene>
<reference evidence="2 3" key="1">
    <citation type="submission" date="2021-05" db="EMBL/GenBank/DDBJ databases">
        <title>Culturable bacteria isolated from Daya Bay.</title>
        <authorList>
            <person name="Zheng W."/>
            <person name="Yu S."/>
            <person name="Huang Y."/>
        </authorList>
    </citation>
    <scope>NUCLEOTIDE SEQUENCE [LARGE SCALE GENOMIC DNA]</scope>
    <source>
        <strain evidence="2 3">DP4N28-5</strain>
    </source>
</reference>
<feature type="transmembrane region" description="Helical" evidence="1">
    <location>
        <begin position="58"/>
        <end position="80"/>
    </location>
</feature>
<dbReference type="RefSeq" id="WP_218390590.1">
    <property type="nucleotide sequence ID" value="NZ_JAHUZE010000001.1"/>
</dbReference>
<dbReference type="EMBL" id="JAHUZE010000001">
    <property type="protein sequence ID" value="MBV7377717.1"/>
    <property type="molecule type" value="Genomic_DNA"/>
</dbReference>
<keyword evidence="1" id="KW-0812">Transmembrane</keyword>
<proteinExistence type="predicted"/>
<evidence type="ECO:0008006" key="4">
    <source>
        <dbReference type="Google" id="ProtNLM"/>
    </source>
</evidence>
<keyword evidence="1" id="KW-0472">Membrane</keyword>
<comment type="caution">
    <text evidence="2">The sequence shown here is derived from an EMBL/GenBank/DDBJ whole genome shotgun (WGS) entry which is preliminary data.</text>
</comment>
<dbReference type="Proteomes" id="UP000756530">
    <property type="component" value="Unassembled WGS sequence"/>
</dbReference>
<evidence type="ECO:0000313" key="3">
    <source>
        <dbReference type="Proteomes" id="UP000756530"/>
    </source>
</evidence>
<name>A0ABS6T007_9RHOB</name>